<evidence type="ECO:0000313" key="1">
    <source>
        <dbReference type="EMBL" id="KKM97642.1"/>
    </source>
</evidence>
<reference evidence="1" key="1">
    <citation type="journal article" date="2015" name="Nature">
        <title>Complex archaea that bridge the gap between prokaryotes and eukaryotes.</title>
        <authorList>
            <person name="Spang A."/>
            <person name="Saw J.H."/>
            <person name="Jorgensen S.L."/>
            <person name="Zaremba-Niedzwiedzka K."/>
            <person name="Martijn J."/>
            <person name="Lind A.E."/>
            <person name="van Eijk R."/>
            <person name="Schleper C."/>
            <person name="Guy L."/>
            <person name="Ettema T.J."/>
        </authorList>
    </citation>
    <scope>NUCLEOTIDE SEQUENCE</scope>
</reference>
<proteinExistence type="predicted"/>
<comment type="caution">
    <text evidence="1">The sequence shown here is derived from an EMBL/GenBank/DDBJ whole genome shotgun (WGS) entry which is preliminary data.</text>
</comment>
<name>A0A0F9PWR9_9ZZZZ</name>
<dbReference type="AlphaFoldDB" id="A0A0F9PWR9"/>
<organism evidence="1">
    <name type="scientific">marine sediment metagenome</name>
    <dbReference type="NCBI Taxonomy" id="412755"/>
    <lineage>
        <taxon>unclassified sequences</taxon>
        <taxon>metagenomes</taxon>
        <taxon>ecological metagenomes</taxon>
    </lineage>
</organism>
<accession>A0A0F9PWR9</accession>
<dbReference type="EMBL" id="LAZR01005723">
    <property type="protein sequence ID" value="KKM97642.1"/>
    <property type="molecule type" value="Genomic_DNA"/>
</dbReference>
<protein>
    <submittedName>
        <fullName evidence="1">Uncharacterized protein</fullName>
    </submittedName>
</protein>
<gene>
    <name evidence="1" type="ORF">LCGC14_1166000</name>
</gene>
<sequence length="73" mass="8424">MKLKTLKDLEGIKTSEINGVKSKPVKTGIVSVRLLKQEAIKWVKDMDKVKIQGSINWKVIFKNFHEITEEDLK</sequence>